<protein>
    <recommendedName>
        <fullName evidence="5">Fimbrial-type adhesion domain-containing protein</fullName>
    </recommendedName>
</protein>
<name>A0A1B7INN5_9ENTR</name>
<accession>A0A1B7INN5</accession>
<feature type="domain" description="FimH mannose-binding" evidence="2">
    <location>
        <begin position="39"/>
        <end position="186"/>
    </location>
</feature>
<proteinExistence type="predicted"/>
<dbReference type="EMBL" id="LXER01000020">
    <property type="protein sequence ID" value="OAT31275.1"/>
    <property type="molecule type" value="Genomic_DNA"/>
</dbReference>
<keyword evidence="4" id="KW-1185">Reference proteome</keyword>
<dbReference type="SUPFAM" id="SSF49401">
    <property type="entry name" value="Bacterial adhesins"/>
    <property type="match status" value="2"/>
</dbReference>
<dbReference type="InterPro" id="IPR008966">
    <property type="entry name" value="Adhesion_dom_sf"/>
</dbReference>
<dbReference type="Pfam" id="PF09160">
    <property type="entry name" value="FimH_man-bind"/>
    <property type="match status" value="1"/>
</dbReference>
<dbReference type="InterPro" id="IPR036937">
    <property type="entry name" value="Adhesion_dom_fimbrial_sf"/>
</dbReference>
<organism evidence="3 4">
    <name type="scientific">Buttiauxella brennerae ATCC 51605</name>
    <dbReference type="NCBI Taxonomy" id="1354251"/>
    <lineage>
        <taxon>Bacteria</taxon>
        <taxon>Pseudomonadati</taxon>
        <taxon>Pseudomonadota</taxon>
        <taxon>Gammaproteobacteria</taxon>
        <taxon>Enterobacterales</taxon>
        <taxon>Enterobacteriaceae</taxon>
        <taxon>Buttiauxella</taxon>
    </lineage>
</organism>
<gene>
    <name evidence="3" type="ORF">M975_2606</name>
</gene>
<dbReference type="GO" id="GO:0007155">
    <property type="term" value="P:cell adhesion"/>
    <property type="evidence" value="ECO:0007669"/>
    <property type="project" value="InterPro"/>
</dbReference>
<evidence type="ECO:0000259" key="2">
    <source>
        <dbReference type="Pfam" id="PF09160"/>
    </source>
</evidence>
<comment type="caution">
    <text evidence="3">The sequence shown here is derived from an EMBL/GenBank/DDBJ whole genome shotgun (WGS) entry which is preliminary data.</text>
</comment>
<reference evidence="3 4" key="1">
    <citation type="submission" date="2016-04" db="EMBL/GenBank/DDBJ databases">
        <title>ATOL: Assembling a taxonomically balanced genome-scale reconstruction of the evolutionary history of the Enterobacteriaceae.</title>
        <authorList>
            <person name="Plunkett G.III."/>
            <person name="Neeno-Eckwall E.C."/>
            <person name="Glasner J.D."/>
            <person name="Perna N.T."/>
        </authorList>
    </citation>
    <scope>NUCLEOTIDE SEQUENCE [LARGE SCALE GENOMIC DNA]</scope>
    <source>
        <strain evidence="3 4">ATCC 51605</strain>
    </source>
</reference>
<dbReference type="PATRIC" id="fig|1354251.4.peg.2687"/>
<dbReference type="Pfam" id="PF00419">
    <property type="entry name" value="Fimbrial"/>
    <property type="match status" value="1"/>
</dbReference>
<dbReference type="InterPro" id="IPR015243">
    <property type="entry name" value="FimH_man-bd"/>
</dbReference>
<evidence type="ECO:0000313" key="3">
    <source>
        <dbReference type="EMBL" id="OAT31275.1"/>
    </source>
</evidence>
<dbReference type="OrthoDB" id="6620416at2"/>
<dbReference type="InterPro" id="IPR000259">
    <property type="entry name" value="Adhesion_dom_fimbrial"/>
</dbReference>
<dbReference type="GO" id="GO:0009289">
    <property type="term" value="C:pilus"/>
    <property type="evidence" value="ECO:0007669"/>
    <property type="project" value="InterPro"/>
</dbReference>
<dbReference type="Proteomes" id="UP000078410">
    <property type="component" value="Unassembled WGS sequence"/>
</dbReference>
<evidence type="ECO:0000259" key="1">
    <source>
        <dbReference type="Pfam" id="PF00419"/>
    </source>
</evidence>
<evidence type="ECO:0000313" key="4">
    <source>
        <dbReference type="Proteomes" id="UP000078410"/>
    </source>
</evidence>
<dbReference type="Gene3D" id="2.60.40.1090">
    <property type="entry name" value="Fimbrial-type adhesion domain"/>
    <property type="match status" value="2"/>
</dbReference>
<dbReference type="RefSeq" id="WP_064560030.1">
    <property type="nucleotide sequence ID" value="NZ_LXER01000020.1"/>
</dbReference>
<evidence type="ECO:0008006" key="5">
    <source>
        <dbReference type="Google" id="ProtNLM"/>
    </source>
</evidence>
<sequence>MAICEFFVLHKKIKYNVTIGFVLFFLLFISTPKAFAFHCNSASGASIPIGGGTASVQVRIDPAMSAGKNVLLDLSSGQNMITCAADFTSDSTQNDDLQTSPTTPMTTISPLVSMSKATISGTDYNLPNTGALHLLRVSGQNYNGYPLSQTLPIQFWLQLSDTPGETVPIKQGDLILTLALRQTPYNVQNGKEVSQAPINYTWKFYAANDAYIITSTCTINNNQQINVAFGDIYADKLTTGSASSVTSVSQSLEYYCNSPVTQDIDIQMIATPVAGFSSKNTISTSNANIGVIMLHNGVEVPPNGSFHAKLVSGQGTDTVTFVPVKKSSSTSYSDLEGEFQASAILVMNAA</sequence>
<dbReference type="AlphaFoldDB" id="A0A1B7INN5"/>
<feature type="domain" description="Fimbrial-type adhesion" evidence="1">
    <location>
        <begin position="211"/>
        <end position="347"/>
    </location>
</feature>